<proteinExistence type="predicted"/>
<reference evidence="1" key="1">
    <citation type="journal article" date="2020" name="Nature">
        <title>Giant virus diversity and host interactions through global metagenomics.</title>
        <authorList>
            <person name="Schulz F."/>
            <person name="Roux S."/>
            <person name="Paez-Espino D."/>
            <person name="Jungbluth S."/>
            <person name="Walsh D.A."/>
            <person name="Denef V.J."/>
            <person name="McMahon K.D."/>
            <person name="Konstantinidis K.T."/>
            <person name="Eloe-Fadrosh E.A."/>
            <person name="Kyrpides N.C."/>
            <person name="Woyke T."/>
        </authorList>
    </citation>
    <scope>NUCLEOTIDE SEQUENCE</scope>
    <source>
        <strain evidence="1">GVMAG-M-3300020185-33</strain>
    </source>
</reference>
<dbReference type="AlphaFoldDB" id="A0A6C0C469"/>
<accession>A0A6C0C469</accession>
<protein>
    <submittedName>
        <fullName evidence="1">Uncharacterized protein</fullName>
    </submittedName>
</protein>
<name>A0A6C0C469_9ZZZZ</name>
<dbReference type="Gene3D" id="3.30.40.220">
    <property type="match status" value="1"/>
</dbReference>
<dbReference type="EMBL" id="MN739335">
    <property type="protein sequence ID" value="QHS99166.1"/>
    <property type="molecule type" value="Genomic_DNA"/>
</dbReference>
<sequence length="167" mass="20163">MCIHLYNMNKKIYLDKEKIQRKSVKHWDYKDFLLDKNNHIRIINQLFLGQPFNGDNTTKQELRNKINSYKQQDIKKGKNLNGLISYDELLEKIVISKLKCYYCRKNMLLLYENNREGEQWTLDRVDNNCGHNKENVVIACLKCNLERRCINNDKFLFTKQMRLIKKN</sequence>
<evidence type="ECO:0000313" key="1">
    <source>
        <dbReference type="EMBL" id="QHS99166.1"/>
    </source>
</evidence>
<organism evidence="1">
    <name type="scientific">viral metagenome</name>
    <dbReference type="NCBI Taxonomy" id="1070528"/>
    <lineage>
        <taxon>unclassified sequences</taxon>
        <taxon>metagenomes</taxon>
        <taxon>organismal metagenomes</taxon>
    </lineage>
</organism>